<protein>
    <submittedName>
        <fullName evidence="1">Uncharacterized protein</fullName>
    </submittedName>
</protein>
<accession>A0A7C9JAD2</accession>
<dbReference type="RefSeq" id="WP_161478332.1">
    <property type="nucleotide sequence ID" value="NZ_WXEW01000001.1"/>
</dbReference>
<gene>
    <name evidence="1" type="ORF">GT755_04175</name>
</gene>
<dbReference type="Proteomes" id="UP000479526">
    <property type="component" value="Unassembled WGS sequence"/>
</dbReference>
<keyword evidence="2" id="KW-1185">Reference proteome</keyword>
<proteinExistence type="predicted"/>
<evidence type="ECO:0000313" key="1">
    <source>
        <dbReference type="EMBL" id="NAS20881.1"/>
    </source>
</evidence>
<reference evidence="1 2" key="1">
    <citation type="submission" date="2020-01" db="EMBL/GenBank/DDBJ databases">
        <title>Herbidospora sp. NEAU-GS84 nov., a novel actinomycete isolated from soil.</title>
        <authorList>
            <person name="Han L."/>
        </authorList>
    </citation>
    <scope>NUCLEOTIDE SEQUENCE [LARGE SCALE GENOMIC DNA]</scope>
    <source>
        <strain evidence="1 2">NEAU-GS84</strain>
    </source>
</reference>
<dbReference type="EMBL" id="WXEW01000001">
    <property type="protein sequence ID" value="NAS20881.1"/>
    <property type="molecule type" value="Genomic_DNA"/>
</dbReference>
<dbReference type="AlphaFoldDB" id="A0A7C9JAD2"/>
<comment type="caution">
    <text evidence="1">The sequence shown here is derived from an EMBL/GenBank/DDBJ whole genome shotgun (WGS) entry which is preliminary data.</text>
</comment>
<name>A0A7C9JAD2_9ACTN</name>
<organism evidence="1 2">
    <name type="scientific">Herbidospora solisilvae</name>
    <dbReference type="NCBI Taxonomy" id="2696284"/>
    <lineage>
        <taxon>Bacteria</taxon>
        <taxon>Bacillati</taxon>
        <taxon>Actinomycetota</taxon>
        <taxon>Actinomycetes</taxon>
        <taxon>Streptosporangiales</taxon>
        <taxon>Streptosporangiaceae</taxon>
        <taxon>Herbidospora</taxon>
    </lineage>
</organism>
<evidence type="ECO:0000313" key="2">
    <source>
        <dbReference type="Proteomes" id="UP000479526"/>
    </source>
</evidence>
<sequence>MNLLVGGVLIWAMAAGAVFVEPWVDDLVKAIVILLVTAPDVVQETRREPRQQRRLTSS</sequence>